<name>A0AAE4YDB9_9RHOB</name>
<organism evidence="1 2">
    <name type="scientific">Stagnihabitans tardus</name>
    <dbReference type="NCBI Taxonomy" id="2699202"/>
    <lineage>
        <taxon>Bacteria</taxon>
        <taxon>Pseudomonadati</taxon>
        <taxon>Pseudomonadota</taxon>
        <taxon>Alphaproteobacteria</taxon>
        <taxon>Rhodobacterales</taxon>
        <taxon>Paracoccaceae</taxon>
        <taxon>Stagnihabitans</taxon>
    </lineage>
</organism>
<dbReference type="EMBL" id="JAABNR010000021">
    <property type="protein sequence ID" value="NBZ89366.1"/>
    <property type="molecule type" value="Genomic_DNA"/>
</dbReference>
<reference evidence="1" key="1">
    <citation type="submission" date="2020-01" db="EMBL/GenBank/DDBJ databases">
        <authorList>
            <person name="Chen W.-M."/>
        </authorList>
    </citation>
    <scope>NUCLEOTIDE SEQUENCE</scope>
    <source>
        <strain evidence="1">CYK-10</strain>
    </source>
</reference>
<sequence>MLTRYAFFEGDLTPGLEAAFREAVRSELLPTWEAYPGAVAVRVSFGVERDAGAPSFPLVLAVDFPDRATLERALASQERLDSRAATQRVLPRFFTGRIHHHVTECL</sequence>
<comment type="caution">
    <text evidence="1">The sequence shown here is derived from an EMBL/GenBank/DDBJ whole genome shotgun (WGS) entry which is preliminary data.</text>
</comment>
<proteinExistence type="predicted"/>
<evidence type="ECO:0000313" key="2">
    <source>
        <dbReference type="Proteomes" id="UP001193501"/>
    </source>
</evidence>
<evidence type="ECO:0008006" key="3">
    <source>
        <dbReference type="Google" id="ProtNLM"/>
    </source>
</evidence>
<accession>A0AAE4YDB9</accession>
<dbReference type="RefSeq" id="WP_168776165.1">
    <property type="nucleotide sequence ID" value="NZ_JAABNR010000021.1"/>
</dbReference>
<dbReference type="Gene3D" id="3.30.70.100">
    <property type="match status" value="1"/>
</dbReference>
<evidence type="ECO:0000313" key="1">
    <source>
        <dbReference type="EMBL" id="NBZ89366.1"/>
    </source>
</evidence>
<protein>
    <recommendedName>
        <fullName evidence="3">Ethyl tert-butyl ether degradation EthD</fullName>
    </recommendedName>
</protein>
<dbReference type="Proteomes" id="UP001193501">
    <property type="component" value="Unassembled WGS sequence"/>
</dbReference>
<dbReference type="SUPFAM" id="SSF54909">
    <property type="entry name" value="Dimeric alpha+beta barrel"/>
    <property type="match status" value="1"/>
</dbReference>
<keyword evidence="2" id="KW-1185">Reference proteome</keyword>
<gene>
    <name evidence="1" type="ORF">GV832_17395</name>
</gene>
<dbReference type="InterPro" id="IPR011008">
    <property type="entry name" value="Dimeric_a/b-barrel"/>
</dbReference>
<dbReference type="AlphaFoldDB" id="A0AAE4YDB9"/>